<dbReference type="Gene3D" id="1.10.3210.10">
    <property type="entry name" value="Hypothetical protein af1432"/>
    <property type="match status" value="1"/>
</dbReference>
<accession>A0A2M8F311</accession>
<dbReference type="Proteomes" id="UP000231383">
    <property type="component" value="Unassembled WGS sequence"/>
</dbReference>
<sequence>MIYTKIINKAITFTTKIHEIDTKKKRKGKDIPYITHSLAVGLILARVTKDENIIALEEIWADICPGFIITTTYEWSN</sequence>
<name>A0A2M8F311_9BACT</name>
<evidence type="ECO:0000313" key="1">
    <source>
        <dbReference type="EMBL" id="PJC33676.1"/>
    </source>
</evidence>
<evidence type="ECO:0000313" key="2">
    <source>
        <dbReference type="Proteomes" id="UP000231383"/>
    </source>
</evidence>
<comment type="caution">
    <text evidence="1">The sequence shown here is derived from an EMBL/GenBank/DDBJ whole genome shotgun (WGS) entry which is preliminary data.</text>
</comment>
<protein>
    <submittedName>
        <fullName evidence="1">Uncharacterized protein</fullName>
    </submittedName>
</protein>
<dbReference type="AlphaFoldDB" id="A0A2M8F311"/>
<dbReference type="EMBL" id="PFSC01000032">
    <property type="protein sequence ID" value="PJC33676.1"/>
    <property type="molecule type" value="Genomic_DNA"/>
</dbReference>
<gene>
    <name evidence="1" type="ORF">CO051_01240</name>
</gene>
<organism evidence="1 2">
    <name type="scientific">Candidatus Roizmanbacteria bacterium CG_4_9_14_0_2_um_filter_39_13</name>
    <dbReference type="NCBI Taxonomy" id="1974839"/>
    <lineage>
        <taxon>Bacteria</taxon>
        <taxon>Candidatus Roizmaniibacteriota</taxon>
    </lineage>
</organism>
<proteinExistence type="predicted"/>
<reference evidence="2" key="1">
    <citation type="submission" date="2017-09" db="EMBL/GenBank/DDBJ databases">
        <title>Depth-based differentiation of microbial function through sediment-hosted aquifers and enrichment of novel symbionts in the deep terrestrial subsurface.</title>
        <authorList>
            <person name="Probst A.J."/>
            <person name="Ladd B."/>
            <person name="Jarett J.K."/>
            <person name="Geller-Mcgrath D.E."/>
            <person name="Sieber C.M.K."/>
            <person name="Emerson J.B."/>
            <person name="Anantharaman K."/>
            <person name="Thomas B.C."/>
            <person name="Malmstrom R."/>
            <person name="Stieglmeier M."/>
            <person name="Klingl A."/>
            <person name="Woyke T."/>
            <person name="Ryan C.M."/>
            <person name="Banfield J.F."/>
        </authorList>
    </citation>
    <scope>NUCLEOTIDE SEQUENCE [LARGE SCALE GENOMIC DNA]</scope>
</reference>